<keyword evidence="2" id="KW-1185">Reference proteome</keyword>
<dbReference type="EMBL" id="CBSY010000160">
    <property type="protein sequence ID" value="CDH20069.1"/>
    <property type="molecule type" value="Genomic_DNA"/>
</dbReference>
<evidence type="ECO:0000313" key="2">
    <source>
        <dbReference type="Proteomes" id="UP000028500"/>
    </source>
</evidence>
<keyword evidence="1" id="KW-0808">Transferase</keyword>
<protein>
    <submittedName>
        <fullName evidence="1">Methyltransferase, UbiE/COQ5 family</fullName>
    </submittedName>
</protein>
<proteinExistence type="predicted"/>
<keyword evidence="1" id="KW-0489">Methyltransferase</keyword>
<dbReference type="GO" id="GO:0032259">
    <property type="term" value="P:methylation"/>
    <property type="evidence" value="ECO:0007669"/>
    <property type="project" value="UniProtKB-KW"/>
</dbReference>
<dbReference type="GO" id="GO:0008168">
    <property type="term" value="F:methyltransferase activity"/>
    <property type="evidence" value="ECO:0007669"/>
    <property type="project" value="UniProtKB-KW"/>
</dbReference>
<evidence type="ECO:0000313" key="1">
    <source>
        <dbReference type="EMBL" id="CDH20069.1"/>
    </source>
</evidence>
<dbReference type="AlphaFoldDB" id="A0A077PJY8"/>
<reference evidence="1" key="1">
    <citation type="submission" date="2013-07" db="EMBL/GenBank/DDBJ databases">
        <title>Sub-species coevolution in mutualistic symbiosis.</title>
        <authorList>
            <person name="Murfin K."/>
            <person name="Klassen J."/>
            <person name="Lee M."/>
            <person name="Forst S."/>
            <person name="Stock P."/>
            <person name="Goodrich-Blair H."/>
        </authorList>
    </citation>
    <scope>NUCLEOTIDE SEQUENCE [LARGE SCALE GENOMIC DNA]</scope>
    <source>
        <strain evidence="1">Kraussei Quebec</strain>
    </source>
</reference>
<sequence>MHFFEFLVAYTVLPAFRFNLSNYDIYGINILSEGSCKGGTCYHVEFLTTPPSLLIFYR</sequence>
<accession>A0A077PJY8</accession>
<comment type="caution">
    <text evidence="1">The sequence shown here is derived from an EMBL/GenBank/DDBJ whole genome shotgun (WGS) entry which is preliminary data.</text>
</comment>
<dbReference type="HOGENOM" id="CLU_2978260_0_0_6"/>
<gene>
    <name evidence="1" type="ORF">XBKQ1_2420019</name>
</gene>
<organism evidence="1 2">
    <name type="scientific">Xenorhabdus bovienii str. kraussei Quebec</name>
    <dbReference type="NCBI Taxonomy" id="1398203"/>
    <lineage>
        <taxon>Bacteria</taxon>
        <taxon>Pseudomonadati</taxon>
        <taxon>Pseudomonadota</taxon>
        <taxon>Gammaproteobacteria</taxon>
        <taxon>Enterobacterales</taxon>
        <taxon>Morganellaceae</taxon>
        <taxon>Xenorhabdus</taxon>
    </lineage>
</organism>
<dbReference type="Proteomes" id="UP000028500">
    <property type="component" value="Unassembled WGS sequence"/>
</dbReference>
<name>A0A077PJY8_XENBV</name>